<dbReference type="Proteomes" id="UP001566476">
    <property type="component" value="Unassembled WGS sequence"/>
</dbReference>
<sequence>MDSHRRWTPDLTGLPGSYRRPVQRKAVVLLTVSAACGTASVLLRDRHTVVDVVLAVVWSGLLLATYALEVVWRPGVVLHPDGVRTGRWNRTGRLVAWQDVQRVSTGTRWARAPVLVVGGRDVELPGMPVADARRLAEALDARPGR</sequence>
<keyword evidence="1" id="KW-0472">Membrane</keyword>
<comment type="caution">
    <text evidence="2">The sequence shown here is derived from an EMBL/GenBank/DDBJ whole genome shotgun (WGS) entry which is preliminary data.</text>
</comment>
<evidence type="ECO:0000256" key="1">
    <source>
        <dbReference type="SAM" id="Phobius"/>
    </source>
</evidence>
<name>A0ABV4HWS4_9ACTN</name>
<evidence type="ECO:0000313" key="3">
    <source>
        <dbReference type="Proteomes" id="UP001566476"/>
    </source>
</evidence>
<evidence type="ECO:0008006" key="4">
    <source>
        <dbReference type="Google" id="ProtNLM"/>
    </source>
</evidence>
<keyword evidence="3" id="KW-1185">Reference proteome</keyword>
<dbReference type="RefSeq" id="WP_370716909.1">
    <property type="nucleotide sequence ID" value="NZ_JBGGTQ010000001.1"/>
</dbReference>
<accession>A0ABV4HWS4</accession>
<dbReference type="EMBL" id="JBGGTQ010000001">
    <property type="protein sequence ID" value="MEZ0490866.1"/>
    <property type="molecule type" value="Genomic_DNA"/>
</dbReference>
<protein>
    <recommendedName>
        <fullName evidence="4">PH (Pleckstrin Homology) domain-containing protein</fullName>
    </recommendedName>
</protein>
<feature type="transmembrane region" description="Helical" evidence="1">
    <location>
        <begin position="26"/>
        <end position="43"/>
    </location>
</feature>
<proteinExistence type="predicted"/>
<organism evidence="2 3">
    <name type="scientific">Kineococcus mangrovi</name>
    <dbReference type="NCBI Taxonomy" id="1660183"/>
    <lineage>
        <taxon>Bacteria</taxon>
        <taxon>Bacillati</taxon>
        <taxon>Actinomycetota</taxon>
        <taxon>Actinomycetes</taxon>
        <taxon>Kineosporiales</taxon>
        <taxon>Kineosporiaceae</taxon>
        <taxon>Kineococcus</taxon>
    </lineage>
</organism>
<evidence type="ECO:0000313" key="2">
    <source>
        <dbReference type="EMBL" id="MEZ0490866.1"/>
    </source>
</evidence>
<keyword evidence="1" id="KW-0812">Transmembrane</keyword>
<gene>
    <name evidence="2" type="ORF">AB2L28_01270</name>
</gene>
<reference evidence="2 3" key="1">
    <citation type="submission" date="2024-07" db="EMBL/GenBank/DDBJ databases">
        <authorList>
            <person name="Thanompreechachai J."/>
            <person name="Duangmal K."/>
        </authorList>
    </citation>
    <scope>NUCLEOTIDE SEQUENCE [LARGE SCALE GENOMIC DNA]</scope>
    <source>
        <strain evidence="2 3">TBRC 1896</strain>
    </source>
</reference>
<feature type="transmembrane region" description="Helical" evidence="1">
    <location>
        <begin position="49"/>
        <end position="68"/>
    </location>
</feature>
<keyword evidence="1" id="KW-1133">Transmembrane helix</keyword>